<dbReference type="PANTHER" id="PTHR43884:SF12">
    <property type="entry name" value="ISOVALERYL-COA DEHYDROGENASE, MITOCHONDRIAL-RELATED"/>
    <property type="match status" value="1"/>
</dbReference>
<feature type="active site" description="Proton acceptor" evidence="13">
    <location>
        <position position="270"/>
    </location>
</feature>
<dbReference type="FunFam" id="1.20.140.10:FF:000003">
    <property type="entry name" value="isovaleryl-CoA dehydrogenase, mitochondrial"/>
    <property type="match status" value="1"/>
</dbReference>
<comment type="cofactor">
    <cofactor evidence="1 15 16">
        <name>FAD</name>
        <dbReference type="ChEBI" id="CHEBI:57692"/>
    </cofactor>
</comment>
<feature type="binding site" evidence="14">
    <location>
        <begin position="391"/>
        <end position="392"/>
    </location>
    <ligand>
        <name>substrate</name>
    </ligand>
</feature>
<sequence>MQRLFASSSRLASIFSRTRNQFSPFSTALLFDDTQIQFKESVAQFAQEKIAPHASKIDQTNSFPKDVNLWKLMGEFNLHGITAPEEYGGLGLGYLYHCIALEELSRASGSVALSYGAHSNLCINQLVRNGNTTQKQKYLPKLISGEHVGALAMSEPNAGSDVVSMKCKADRVDGGYILNGNKMWCTNGPSAQTLIVYAKTDIKGGSKGITAFIIEKEMPGFSTAQKLDKLGMRGSDTCELVFEKCFVPEENVLGQEGKGVYVMMSGLDLERLVLAAGPLGIMQACLDVVLPYVRQREQFGRPIGEFQFIQGKIADMYTSLQSSRSYLYSVARDCDNGNVNSKDCAGVILCAAERATQVALQAIQCLGGNGYVNEYVTGRLLRDAKLYEIGAGTSEIRRIIIGRALFKEQ</sequence>
<feature type="binding site" evidence="15">
    <location>
        <begin position="184"/>
        <end position="186"/>
    </location>
    <ligand>
        <name>FAD</name>
        <dbReference type="ChEBI" id="CHEBI:57692"/>
    </ligand>
</feature>
<evidence type="ECO:0000256" key="6">
    <source>
        <dbReference type="ARBA" id="ARBA00018258"/>
    </source>
</evidence>
<dbReference type="CDD" id="cd01156">
    <property type="entry name" value="IVD"/>
    <property type="match status" value="1"/>
</dbReference>
<dbReference type="EMBL" id="BTGU01000001">
    <property type="protein sequence ID" value="GMN24629.1"/>
    <property type="molecule type" value="Genomic_DNA"/>
</dbReference>
<feature type="binding site" evidence="15">
    <location>
        <position position="296"/>
    </location>
    <ligand>
        <name>FAD</name>
        <dbReference type="ChEBI" id="CHEBI:57692"/>
    </ligand>
</feature>
<evidence type="ECO:0000256" key="13">
    <source>
        <dbReference type="PIRSR" id="PIRSR634183-1"/>
    </source>
</evidence>
<feature type="domain" description="Acyl-CoA dehydrogenase/oxidase N-terminal" evidence="19">
    <location>
        <begin position="33"/>
        <end position="146"/>
    </location>
</feature>
<evidence type="ECO:0000256" key="8">
    <source>
        <dbReference type="ARBA" id="ARBA00022827"/>
    </source>
</evidence>
<comment type="catalytic activity">
    <reaction evidence="12">
        <text>3-methylbutanoyl-CoA + oxidized [electron-transfer flavoprotein] + H(+) = 3-methylbut-2-enoyl-CoA + reduced [electron-transfer flavoprotein]</text>
        <dbReference type="Rhea" id="RHEA:12276"/>
        <dbReference type="Rhea" id="RHEA-COMP:10685"/>
        <dbReference type="Rhea" id="RHEA-COMP:10686"/>
        <dbReference type="ChEBI" id="CHEBI:15378"/>
        <dbReference type="ChEBI" id="CHEBI:57344"/>
        <dbReference type="ChEBI" id="CHEBI:57345"/>
        <dbReference type="ChEBI" id="CHEBI:57692"/>
        <dbReference type="ChEBI" id="CHEBI:58307"/>
        <dbReference type="EC" id="1.3.8.4"/>
    </reaction>
</comment>
<evidence type="ECO:0000256" key="2">
    <source>
        <dbReference type="ARBA" id="ARBA00004173"/>
    </source>
</evidence>
<dbReference type="FunFam" id="2.40.110.10:FF:000004">
    <property type="entry name" value="Isovaleryl-CoA dehydrogenase, mitochondrial"/>
    <property type="match status" value="1"/>
</dbReference>
<dbReference type="SUPFAM" id="SSF56645">
    <property type="entry name" value="Acyl-CoA dehydrogenase NM domain-like"/>
    <property type="match status" value="1"/>
</dbReference>
<dbReference type="AlphaFoldDB" id="A0AA87YVR5"/>
<evidence type="ECO:0000256" key="1">
    <source>
        <dbReference type="ARBA" id="ARBA00001974"/>
    </source>
</evidence>
<dbReference type="InterPro" id="IPR006091">
    <property type="entry name" value="Acyl-CoA_Oxase/DH_mid-dom"/>
</dbReference>
<evidence type="ECO:0000256" key="9">
    <source>
        <dbReference type="ARBA" id="ARBA00022946"/>
    </source>
</evidence>
<dbReference type="InterPro" id="IPR036250">
    <property type="entry name" value="AcylCo_DH-like_C"/>
</dbReference>
<evidence type="ECO:0000256" key="3">
    <source>
        <dbReference type="ARBA" id="ARBA00004898"/>
    </source>
</evidence>
<evidence type="ECO:0000256" key="4">
    <source>
        <dbReference type="ARBA" id="ARBA00009347"/>
    </source>
</evidence>
<dbReference type="Gene3D" id="2.40.110.10">
    <property type="entry name" value="Butyryl-CoA Dehydrogenase, subunit A, domain 2"/>
    <property type="match status" value="1"/>
</dbReference>
<gene>
    <name evidence="20" type="ORF">TIFTF001_000642</name>
</gene>
<feature type="binding site" evidence="14">
    <location>
        <position position="261"/>
    </location>
    <ligand>
        <name>substrate</name>
    </ligand>
</feature>
<comment type="caution">
    <text evidence="20">The sequence shown here is derived from an EMBL/GenBank/DDBJ whole genome shotgun (WGS) entry which is preliminary data.</text>
</comment>
<feature type="domain" description="Acyl-CoA oxidase/dehydrogenase middle" evidence="18">
    <location>
        <begin position="150"/>
        <end position="245"/>
    </location>
</feature>
<dbReference type="InterPro" id="IPR034183">
    <property type="entry name" value="IVD"/>
</dbReference>
<evidence type="ECO:0000256" key="5">
    <source>
        <dbReference type="ARBA" id="ARBA00012044"/>
    </source>
</evidence>
<feature type="binding site" evidence="15">
    <location>
        <begin position="393"/>
        <end position="395"/>
    </location>
    <ligand>
        <name>FAD</name>
        <dbReference type="ChEBI" id="CHEBI:57692"/>
    </ligand>
</feature>
<protein>
    <recommendedName>
        <fullName evidence="6">Isovaleryl-CoA dehydrogenase, mitochondrial</fullName>
        <ecNumber evidence="5">1.3.8.4</ecNumber>
    </recommendedName>
</protein>
<evidence type="ECO:0000256" key="14">
    <source>
        <dbReference type="PIRSR" id="PIRSR634183-2"/>
    </source>
</evidence>
<feature type="binding site" evidence="15">
    <location>
        <position position="307"/>
    </location>
    <ligand>
        <name>FAD</name>
        <dbReference type="ChEBI" id="CHEBI:57692"/>
    </ligand>
</feature>
<dbReference type="Pfam" id="PF00441">
    <property type="entry name" value="Acyl-CoA_dh_1"/>
    <property type="match status" value="1"/>
</dbReference>
<dbReference type="GO" id="GO:0006552">
    <property type="term" value="P:L-leucine catabolic process"/>
    <property type="evidence" value="ECO:0007669"/>
    <property type="project" value="TreeGrafter"/>
</dbReference>
<dbReference type="GO" id="GO:0050660">
    <property type="term" value="F:flavin adenine dinucleotide binding"/>
    <property type="evidence" value="ECO:0007669"/>
    <property type="project" value="InterPro"/>
</dbReference>
<dbReference type="GO" id="GO:0008470">
    <property type="term" value="F:3-methylbutanoyl-CoA dehydrogenase activity"/>
    <property type="evidence" value="ECO:0007669"/>
    <property type="project" value="UniProtKB-EC"/>
</dbReference>
<dbReference type="Proteomes" id="UP001187192">
    <property type="component" value="Unassembled WGS sequence"/>
</dbReference>
<accession>A0AA87YVR5</accession>
<name>A0AA87YVR5_FICCA</name>
<evidence type="ECO:0000256" key="11">
    <source>
        <dbReference type="ARBA" id="ARBA00023128"/>
    </source>
</evidence>
<organism evidence="20 21">
    <name type="scientific">Ficus carica</name>
    <name type="common">Common fig</name>
    <dbReference type="NCBI Taxonomy" id="3494"/>
    <lineage>
        <taxon>Eukaryota</taxon>
        <taxon>Viridiplantae</taxon>
        <taxon>Streptophyta</taxon>
        <taxon>Embryophyta</taxon>
        <taxon>Tracheophyta</taxon>
        <taxon>Spermatophyta</taxon>
        <taxon>Magnoliopsida</taxon>
        <taxon>eudicotyledons</taxon>
        <taxon>Gunneridae</taxon>
        <taxon>Pentapetalae</taxon>
        <taxon>rosids</taxon>
        <taxon>fabids</taxon>
        <taxon>Rosales</taxon>
        <taxon>Moraceae</taxon>
        <taxon>Ficeae</taxon>
        <taxon>Ficus</taxon>
    </lineage>
</organism>
<keyword evidence="9" id="KW-0809">Transit peptide</keyword>
<feature type="domain" description="Acyl-CoA dehydrogenase/oxidase C-terminal" evidence="17">
    <location>
        <begin position="257"/>
        <end position="405"/>
    </location>
</feature>
<evidence type="ECO:0000256" key="7">
    <source>
        <dbReference type="ARBA" id="ARBA00022630"/>
    </source>
</evidence>
<evidence type="ECO:0000256" key="16">
    <source>
        <dbReference type="RuleBase" id="RU362125"/>
    </source>
</evidence>
<proteinExistence type="inferred from homology"/>
<dbReference type="FunFam" id="1.10.540.10:FF:000007">
    <property type="entry name" value="Isovaleryl-CoA dehydrogenase, mitochondrial"/>
    <property type="match status" value="1"/>
</dbReference>
<keyword evidence="21" id="KW-1185">Reference proteome</keyword>
<feature type="binding site" evidence="15">
    <location>
        <begin position="364"/>
        <end position="368"/>
    </location>
    <ligand>
        <name>FAD</name>
        <dbReference type="ChEBI" id="CHEBI:57692"/>
    </ligand>
</feature>
<dbReference type="PROSITE" id="PS00073">
    <property type="entry name" value="ACYL_COA_DH_2"/>
    <property type="match status" value="1"/>
</dbReference>
<evidence type="ECO:0000256" key="15">
    <source>
        <dbReference type="PIRSR" id="PIRSR634183-3"/>
    </source>
</evidence>
<comment type="similarity">
    <text evidence="4 16">Belongs to the acyl-CoA dehydrogenase family.</text>
</comment>
<dbReference type="InterPro" id="IPR006089">
    <property type="entry name" value="Acyl-CoA_DH_CS"/>
</dbReference>
<reference evidence="20" key="1">
    <citation type="submission" date="2023-07" db="EMBL/GenBank/DDBJ databases">
        <title>draft genome sequence of fig (Ficus carica).</title>
        <authorList>
            <person name="Takahashi T."/>
            <person name="Nishimura K."/>
        </authorList>
    </citation>
    <scope>NUCLEOTIDE SEQUENCE</scope>
</reference>
<evidence type="ECO:0000256" key="10">
    <source>
        <dbReference type="ARBA" id="ARBA00023002"/>
    </source>
</evidence>
<dbReference type="PIRSF" id="PIRSF016578">
    <property type="entry name" value="HsaA"/>
    <property type="match status" value="1"/>
</dbReference>
<dbReference type="PROSITE" id="PS00072">
    <property type="entry name" value="ACYL_COA_DH_1"/>
    <property type="match status" value="1"/>
</dbReference>
<feature type="binding site" evidence="14">
    <location>
        <begin position="206"/>
        <end position="207"/>
    </location>
    <ligand>
        <name>substrate</name>
    </ligand>
</feature>
<dbReference type="SUPFAM" id="SSF47203">
    <property type="entry name" value="Acyl-CoA dehydrogenase C-terminal domain-like"/>
    <property type="match status" value="1"/>
</dbReference>
<keyword evidence="10 16" id="KW-0560">Oxidoreductase</keyword>
<evidence type="ECO:0000259" key="17">
    <source>
        <dbReference type="Pfam" id="PF00441"/>
    </source>
</evidence>
<keyword evidence="8 15" id="KW-0274">FAD</keyword>
<dbReference type="EC" id="1.3.8.4" evidence="5"/>
<evidence type="ECO:0000313" key="20">
    <source>
        <dbReference type="EMBL" id="GMN24629.1"/>
    </source>
</evidence>
<comment type="subcellular location">
    <subcellularLocation>
        <location evidence="2">Mitochondrion</location>
    </subcellularLocation>
</comment>
<dbReference type="InterPro" id="IPR037069">
    <property type="entry name" value="AcylCoA_DH/ox_N_sf"/>
</dbReference>
<feature type="binding site" evidence="14">
    <location>
        <begin position="268"/>
        <end position="271"/>
    </location>
    <ligand>
        <name>substrate</name>
    </ligand>
</feature>
<evidence type="ECO:0000313" key="21">
    <source>
        <dbReference type="Proteomes" id="UP001187192"/>
    </source>
</evidence>
<evidence type="ECO:0000259" key="19">
    <source>
        <dbReference type="Pfam" id="PF02771"/>
    </source>
</evidence>
<dbReference type="Pfam" id="PF02770">
    <property type="entry name" value="Acyl-CoA_dh_M"/>
    <property type="match status" value="1"/>
</dbReference>
<evidence type="ECO:0000259" key="18">
    <source>
        <dbReference type="Pfam" id="PF02770"/>
    </source>
</evidence>
<evidence type="ECO:0000256" key="12">
    <source>
        <dbReference type="ARBA" id="ARBA00052875"/>
    </source>
</evidence>
<dbReference type="InterPro" id="IPR013786">
    <property type="entry name" value="AcylCoA_DH/ox_N"/>
</dbReference>
<keyword evidence="11" id="KW-0496">Mitochondrion</keyword>
<dbReference type="PANTHER" id="PTHR43884">
    <property type="entry name" value="ACYL-COA DEHYDROGENASE"/>
    <property type="match status" value="1"/>
</dbReference>
<dbReference type="InterPro" id="IPR046373">
    <property type="entry name" value="Acyl-CoA_Oxase/DH_mid-dom_sf"/>
</dbReference>
<dbReference type="InterPro" id="IPR009100">
    <property type="entry name" value="AcylCoA_DH/oxidase_NM_dom_sf"/>
</dbReference>
<feature type="binding site" evidence="14">
    <location>
        <position position="160"/>
    </location>
    <ligand>
        <name>substrate</name>
    </ligand>
</feature>
<dbReference type="Pfam" id="PF02771">
    <property type="entry name" value="Acyl-CoA_dh_N"/>
    <property type="match status" value="1"/>
</dbReference>
<comment type="pathway">
    <text evidence="3">Amino-acid degradation; L-leucine degradation; (S)-3-hydroxy-3-methylglutaryl-CoA from 3-isovaleryl-CoA: step 1/3.</text>
</comment>
<dbReference type="InterPro" id="IPR009075">
    <property type="entry name" value="AcylCo_DH/oxidase_C"/>
</dbReference>
<keyword evidence="7 16" id="KW-0285">Flavoprotein</keyword>
<dbReference type="Gene3D" id="1.20.140.10">
    <property type="entry name" value="Butyryl-CoA Dehydrogenase, subunit A, domain 3"/>
    <property type="match status" value="1"/>
</dbReference>
<dbReference type="Gene3D" id="1.10.540.10">
    <property type="entry name" value="Acyl-CoA dehydrogenase/oxidase, N-terminal domain"/>
    <property type="match status" value="1"/>
</dbReference>
<feature type="binding site" evidence="15">
    <location>
        <begin position="151"/>
        <end position="160"/>
    </location>
    <ligand>
        <name>FAD</name>
        <dbReference type="ChEBI" id="CHEBI:57692"/>
    </ligand>
</feature>
<dbReference type="GO" id="GO:0005739">
    <property type="term" value="C:mitochondrion"/>
    <property type="evidence" value="ECO:0007669"/>
    <property type="project" value="UniProtKB-SubCell"/>
</dbReference>